<feature type="compositionally biased region" description="Basic and acidic residues" evidence="1">
    <location>
        <begin position="237"/>
        <end position="250"/>
    </location>
</feature>
<accession>A0A812TGV3</accession>
<comment type="caution">
    <text evidence="2">The sequence shown here is derived from an EMBL/GenBank/DDBJ whole genome shotgun (WGS) entry which is preliminary data.</text>
</comment>
<feature type="region of interest" description="Disordered" evidence="1">
    <location>
        <begin position="220"/>
        <end position="250"/>
    </location>
</feature>
<organism evidence="2 3">
    <name type="scientific">Symbiodinium natans</name>
    <dbReference type="NCBI Taxonomy" id="878477"/>
    <lineage>
        <taxon>Eukaryota</taxon>
        <taxon>Sar</taxon>
        <taxon>Alveolata</taxon>
        <taxon>Dinophyceae</taxon>
        <taxon>Suessiales</taxon>
        <taxon>Symbiodiniaceae</taxon>
        <taxon>Symbiodinium</taxon>
    </lineage>
</organism>
<name>A0A812TGV3_9DINO</name>
<sequence length="250" mass="27588">MARERDRRDRDRPDKDRDRGRDTRSSVNADDVDQLRSQLEEVSGKLERTSQLAVQASRDSGEARSGQQIVLFVSGLLRSRLKEVLAVYQSDREAVMNGTKEKGKPLKLLVYDALLGALSEAASRQGTEASTAAEELVALGSTVGISAISNLSRAPEDDRAWVLVTTFQFGATGQKLRSLWLDPRLRPVFAKKGGVWPELGMREGTWRPGRLHQAVCDDLGIPAKGKGKQSTGSGLKRKSETPEASRYKRR</sequence>
<feature type="compositionally biased region" description="Basic and acidic residues" evidence="1">
    <location>
        <begin position="1"/>
        <end position="24"/>
    </location>
</feature>
<keyword evidence="3" id="KW-1185">Reference proteome</keyword>
<gene>
    <name evidence="2" type="ORF">SNAT2548_LOCUS29204</name>
</gene>
<dbReference type="Proteomes" id="UP000604046">
    <property type="component" value="Unassembled WGS sequence"/>
</dbReference>
<protein>
    <submittedName>
        <fullName evidence="2">Uncharacterized protein</fullName>
    </submittedName>
</protein>
<feature type="region of interest" description="Disordered" evidence="1">
    <location>
        <begin position="1"/>
        <end position="34"/>
    </location>
</feature>
<evidence type="ECO:0000313" key="3">
    <source>
        <dbReference type="Proteomes" id="UP000604046"/>
    </source>
</evidence>
<dbReference type="OrthoDB" id="433773at2759"/>
<proteinExistence type="predicted"/>
<dbReference type="AlphaFoldDB" id="A0A812TGV3"/>
<reference evidence="2" key="1">
    <citation type="submission" date="2021-02" db="EMBL/GenBank/DDBJ databases">
        <authorList>
            <person name="Dougan E. K."/>
            <person name="Rhodes N."/>
            <person name="Thang M."/>
            <person name="Chan C."/>
        </authorList>
    </citation>
    <scope>NUCLEOTIDE SEQUENCE</scope>
</reference>
<evidence type="ECO:0000256" key="1">
    <source>
        <dbReference type="SAM" id="MobiDB-lite"/>
    </source>
</evidence>
<dbReference type="EMBL" id="CAJNDS010002547">
    <property type="protein sequence ID" value="CAE7521754.1"/>
    <property type="molecule type" value="Genomic_DNA"/>
</dbReference>
<evidence type="ECO:0000313" key="2">
    <source>
        <dbReference type="EMBL" id="CAE7521754.1"/>
    </source>
</evidence>